<reference evidence="3" key="1">
    <citation type="submission" date="2016-10" db="EMBL/GenBank/DDBJ databases">
        <authorList>
            <person name="Varghese N."/>
            <person name="Submissions S."/>
        </authorList>
    </citation>
    <scope>NUCLEOTIDE SEQUENCE [LARGE SCALE GENOMIC DNA]</scope>
    <source>
        <strain evidence="3">JCM 2783</strain>
    </source>
</reference>
<feature type="coiled-coil region" evidence="1">
    <location>
        <begin position="73"/>
        <end position="132"/>
    </location>
</feature>
<dbReference type="Gene3D" id="1.10.287.1700">
    <property type="match status" value="1"/>
</dbReference>
<proteinExistence type="predicted"/>
<organism evidence="2 3">
    <name type="scientific">Pseudomonas straminea</name>
    <dbReference type="NCBI Taxonomy" id="47882"/>
    <lineage>
        <taxon>Bacteria</taxon>
        <taxon>Pseudomonadati</taxon>
        <taxon>Pseudomonadota</taxon>
        <taxon>Gammaproteobacteria</taxon>
        <taxon>Pseudomonadales</taxon>
        <taxon>Pseudomonadaceae</taxon>
        <taxon>Phytopseudomonas</taxon>
    </lineage>
</organism>
<evidence type="ECO:0000256" key="1">
    <source>
        <dbReference type="SAM" id="Coils"/>
    </source>
</evidence>
<dbReference type="InterPro" id="IPR053716">
    <property type="entry name" value="Flag_assembly_chemotaxis_eff"/>
</dbReference>
<protein>
    <submittedName>
        <fullName evidence="2">Flagellar export protein FliJ</fullName>
    </submittedName>
</protein>
<keyword evidence="1" id="KW-0175">Coiled coil</keyword>
<dbReference type="AlphaFoldDB" id="A0A1I1TCC0"/>
<dbReference type="EMBL" id="FOMO01000002">
    <property type="protein sequence ID" value="SFD56271.1"/>
    <property type="molecule type" value="Genomic_DNA"/>
</dbReference>
<keyword evidence="2" id="KW-0282">Flagellum</keyword>
<dbReference type="RefSeq" id="WP_093502002.1">
    <property type="nucleotide sequence ID" value="NZ_BSSG01000002.1"/>
</dbReference>
<name>A0A1I1TCC0_PSEOC</name>
<dbReference type="Proteomes" id="UP000243950">
    <property type="component" value="Unassembled WGS sequence"/>
</dbReference>
<evidence type="ECO:0000313" key="2">
    <source>
        <dbReference type="EMBL" id="SFD56271.1"/>
    </source>
</evidence>
<sequence>MKQQVEVLQRLAALRGNQVRQVLGRVAYQRNLCQRYRNNISGLDRLCGFEVRVDTLLQRSNQQQYKLTLHKMLQLQRRELDVAEQALQRIQSELLAAMRSEKVVAQVLDGKLQQWQAQLTQQEQKIQDGLATQAWWRNQAP</sequence>
<keyword evidence="3" id="KW-1185">Reference proteome</keyword>
<evidence type="ECO:0000313" key="3">
    <source>
        <dbReference type="Proteomes" id="UP000243950"/>
    </source>
</evidence>
<accession>A0A1I1TCC0</accession>
<keyword evidence="2" id="KW-0969">Cilium</keyword>
<keyword evidence="2" id="KW-0966">Cell projection</keyword>
<gene>
    <name evidence="2" type="ORF">SAMN05216372_102444</name>
</gene>